<dbReference type="SUPFAM" id="SSF53098">
    <property type="entry name" value="Ribonuclease H-like"/>
    <property type="match status" value="1"/>
</dbReference>
<accession>A0A8W8JL55</accession>
<dbReference type="Proteomes" id="UP000005408">
    <property type="component" value="Unassembled WGS sequence"/>
</dbReference>
<dbReference type="EnsemblMetazoa" id="G19285.1">
    <property type="protein sequence ID" value="G19285.1:cds"/>
    <property type="gene ID" value="G19285"/>
</dbReference>
<dbReference type="Gene3D" id="3.30.420.10">
    <property type="entry name" value="Ribonuclease H-like superfamily/Ribonuclease H"/>
    <property type="match status" value="1"/>
</dbReference>
<protein>
    <recommendedName>
        <fullName evidence="3">Exonuclease domain-containing protein</fullName>
    </recommendedName>
</protein>
<dbReference type="InterPro" id="IPR036397">
    <property type="entry name" value="RNaseH_sf"/>
</dbReference>
<evidence type="ECO:0000313" key="2">
    <source>
        <dbReference type="Proteomes" id="UP000005408"/>
    </source>
</evidence>
<proteinExistence type="predicted"/>
<sequence>MELKRAFRHYLCIHLASKLNAVKSGAITKEILLPQNIPLFLMVNKHLGLSPGTYTRRLAAQKDLAARRKRALAVTSKAKKRRLHLRAKRNQTTASRETREPVNYCPQVALNDNEESLGTAVEIPPPLTRPAPEPAEFSKENNPFIYVDLESTGLARNSHITQIAAVCGNEKFSQYVMPKVPMTSKAAEVTGIDVINGKMYCHGNEVNAVKLSAAADALLNFFYEVSIKSCVNRS</sequence>
<dbReference type="GO" id="GO:0003676">
    <property type="term" value="F:nucleic acid binding"/>
    <property type="evidence" value="ECO:0007669"/>
    <property type="project" value="InterPro"/>
</dbReference>
<dbReference type="AlphaFoldDB" id="A0A8W8JL55"/>
<keyword evidence="2" id="KW-1185">Reference proteome</keyword>
<organism evidence="1 2">
    <name type="scientific">Magallana gigas</name>
    <name type="common">Pacific oyster</name>
    <name type="synonym">Crassostrea gigas</name>
    <dbReference type="NCBI Taxonomy" id="29159"/>
    <lineage>
        <taxon>Eukaryota</taxon>
        <taxon>Metazoa</taxon>
        <taxon>Spiralia</taxon>
        <taxon>Lophotrochozoa</taxon>
        <taxon>Mollusca</taxon>
        <taxon>Bivalvia</taxon>
        <taxon>Autobranchia</taxon>
        <taxon>Pteriomorphia</taxon>
        <taxon>Ostreida</taxon>
        <taxon>Ostreoidea</taxon>
        <taxon>Ostreidae</taxon>
        <taxon>Magallana</taxon>
    </lineage>
</organism>
<evidence type="ECO:0008006" key="3">
    <source>
        <dbReference type="Google" id="ProtNLM"/>
    </source>
</evidence>
<reference evidence="1" key="1">
    <citation type="submission" date="2022-08" db="UniProtKB">
        <authorList>
            <consortium name="EnsemblMetazoa"/>
        </authorList>
    </citation>
    <scope>IDENTIFICATION</scope>
    <source>
        <strain evidence="1">05x7-T-G4-1.051#20</strain>
    </source>
</reference>
<name>A0A8W8JL55_MAGGI</name>
<dbReference type="InterPro" id="IPR012337">
    <property type="entry name" value="RNaseH-like_sf"/>
</dbReference>
<evidence type="ECO:0000313" key="1">
    <source>
        <dbReference type="EnsemblMetazoa" id="G19285.1:cds"/>
    </source>
</evidence>